<dbReference type="OrthoDB" id="10408456at2759"/>
<protein>
    <submittedName>
        <fullName evidence="1">2579_t:CDS:1</fullName>
    </submittedName>
</protein>
<keyword evidence="2" id="KW-1185">Reference proteome</keyword>
<comment type="caution">
    <text evidence="1">The sequence shown here is derived from an EMBL/GenBank/DDBJ whole genome shotgun (WGS) entry which is preliminary data.</text>
</comment>
<evidence type="ECO:0000313" key="1">
    <source>
        <dbReference type="EMBL" id="CAG8641701.1"/>
    </source>
</evidence>
<sequence>TKLVCPVLSSKFANSQFCFVVISSSNHSKALPFIHSLKYPITTSLFVGKPPALFARFTP</sequence>
<dbReference type="AlphaFoldDB" id="A0A9N9DHV6"/>
<evidence type="ECO:0000313" key="2">
    <source>
        <dbReference type="Proteomes" id="UP000789759"/>
    </source>
</evidence>
<dbReference type="EMBL" id="CAJVQA010006494">
    <property type="protein sequence ID" value="CAG8641701.1"/>
    <property type="molecule type" value="Genomic_DNA"/>
</dbReference>
<proteinExistence type="predicted"/>
<feature type="non-terminal residue" evidence="1">
    <location>
        <position position="1"/>
    </location>
</feature>
<reference evidence="1" key="1">
    <citation type="submission" date="2021-06" db="EMBL/GenBank/DDBJ databases">
        <authorList>
            <person name="Kallberg Y."/>
            <person name="Tangrot J."/>
            <person name="Rosling A."/>
        </authorList>
    </citation>
    <scope>NUCLEOTIDE SEQUENCE</scope>
    <source>
        <strain evidence="1">FL966</strain>
    </source>
</reference>
<gene>
    <name evidence="1" type="ORF">CPELLU_LOCUS8890</name>
</gene>
<name>A0A9N9DHV6_9GLOM</name>
<organism evidence="1 2">
    <name type="scientific">Cetraspora pellucida</name>
    <dbReference type="NCBI Taxonomy" id="1433469"/>
    <lineage>
        <taxon>Eukaryota</taxon>
        <taxon>Fungi</taxon>
        <taxon>Fungi incertae sedis</taxon>
        <taxon>Mucoromycota</taxon>
        <taxon>Glomeromycotina</taxon>
        <taxon>Glomeromycetes</taxon>
        <taxon>Diversisporales</taxon>
        <taxon>Gigasporaceae</taxon>
        <taxon>Cetraspora</taxon>
    </lineage>
</organism>
<dbReference type="Proteomes" id="UP000789759">
    <property type="component" value="Unassembled WGS sequence"/>
</dbReference>
<accession>A0A9N9DHV6</accession>